<dbReference type="STRING" id="441960.B6QDX9"/>
<sequence>MDSLQPTLTTTMNEQTPVDQAFYHEVSTQSDTESAASTVPPDETPSCVTANITGGPGCGENDQVMRVPSRSLREVAKHDYAYRAYEEAMDGATATATATATPSKSRRRKPGLGKRARESTDLDFVLDEFSQKVRRQGQAWTEEIQKLRDELAILNDQKNRLQEELRISNSEKDCLRQQLVMSNHERDRLREDFTISKQQNDEKIRDLQRVVDDQKKSTYLLCQGCGEAKKYWRIFGCGHAFCTGCISEFNTKEPLFNSCCPCCQEPIQICINFDPKTL</sequence>
<evidence type="ECO:0000259" key="7">
    <source>
        <dbReference type="PROSITE" id="PS50089"/>
    </source>
</evidence>
<dbReference type="OrthoDB" id="4226571at2759"/>
<protein>
    <recommendedName>
        <fullName evidence="7">RING-type domain-containing protein</fullName>
    </recommendedName>
</protein>
<keyword evidence="1" id="KW-0479">Metal-binding</keyword>
<dbReference type="SUPFAM" id="SSF57850">
    <property type="entry name" value="RING/U-box"/>
    <property type="match status" value="1"/>
</dbReference>
<dbReference type="AlphaFoldDB" id="B6QDX9"/>
<keyword evidence="9" id="KW-1185">Reference proteome</keyword>
<feature type="compositionally biased region" description="Low complexity" evidence="6">
    <location>
        <begin position="92"/>
        <end position="101"/>
    </location>
</feature>
<evidence type="ECO:0000256" key="1">
    <source>
        <dbReference type="ARBA" id="ARBA00022723"/>
    </source>
</evidence>
<dbReference type="PhylomeDB" id="B6QDX9"/>
<feature type="coiled-coil region" evidence="5">
    <location>
        <begin position="130"/>
        <end position="192"/>
    </location>
</feature>
<dbReference type="InterPro" id="IPR013083">
    <property type="entry name" value="Znf_RING/FYVE/PHD"/>
</dbReference>
<gene>
    <name evidence="8" type="ORF">PMAA_078770</name>
</gene>
<feature type="compositionally biased region" description="Basic residues" evidence="6">
    <location>
        <begin position="104"/>
        <end position="114"/>
    </location>
</feature>
<keyword evidence="3" id="KW-0862">Zinc</keyword>
<evidence type="ECO:0000313" key="8">
    <source>
        <dbReference type="EMBL" id="EEA23850.1"/>
    </source>
</evidence>
<dbReference type="InterPro" id="IPR017907">
    <property type="entry name" value="Znf_RING_CS"/>
</dbReference>
<dbReference type="Gene3D" id="3.30.40.10">
    <property type="entry name" value="Zinc/RING finger domain, C3HC4 (zinc finger)"/>
    <property type="match status" value="1"/>
</dbReference>
<proteinExistence type="predicted"/>
<dbReference type="HOGENOM" id="CLU_1001517_0_0_1"/>
<dbReference type="VEuPathDB" id="FungiDB:PMAA_078770"/>
<evidence type="ECO:0000256" key="4">
    <source>
        <dbReference type="PROSITE-ProRule" id="PRU00175"/>
    </source>
</evidence>
<evidence type="ECO:0000256" key="3">
    <source>
        <dbReference type="ARBA" id="ARBA00022833"/>
    </source>
</evidence>
<dbReference type="PROSITE" id="PS50089">
    <property type="entry name" value="ZF_RING_2"/>
    <property type="match status" value="1"/>
</dbReference>
<accession>B6QDX9</accession>
<keyword evidence="2 4" id="KW-0863">Zinc-finger</keyword>
<dbReference type="PROSITE" id="PS00518">
    <property type="entry name" value="ZF_RING_1"/>
    <property type="match status" value="1"/>
</dbReference>
<evidence type="ECO:0000313" key="9">
    <source>
        <dbReference type="Proteomes" id="UP000001294"/>
    </source>
</evidence>
<evidence type="ECO:0000256" key="2">
    <source>
        <dbReference type="ARBA" id="ARBA00022771"/>
    </source>
</evidence>
<organism evidence="8 9">
    <name type="scientific">Talaromyces marneffei (strain ATCC 18224 / CBS 334.59 / QM 7333)</name>
    <name type="common">Penicillium marneffei</name>
    <dbReference type="NCBI Taxonomy" id="441960"/>
    <lineage>
        <taxon>Eukaryota</taxon>
        <taxon>Fungi</taxon>
        <taxon>Dikarya</taxon>
        <taxon>Ascomycota</taxon>
        <taxon>Pezizomycotina</taxon>
        <taxon>Eurotiomycetes</taxon>
        <taxon>Eurotiomycetidae</taxon>
        <taxon>Eurotiales</taxon>
        <taxon>Trichocomaceae</taxon>
        <taxon>Talaromyces</taxon>
        <taxon>Talaromyces sect. Talaromyces</taxon>
    </lineage>
</organism>
<dbReference type="Proteomes" id="UP000001294">
    <property type="component" value="Unassembled WGS sequence"/>
</dbReference>
<feature type="region of interest" description="Disordered" evidence="6">
    <location>
        <begin position="90"/>
        <end position="117"/>
    </location>
</feature>
<dbReference type="InterPro" id="IPR001841">
    <property type="entry name" value="Znf_RING"/>
</dbReference>
<reference evidence="9" key="1">
    <citation type="journal article" date="2015" name="Genome Announc.">
        <title>Genome sequence of the AIDS-associated pathogen Penicillium marneffei (ATCC18224) and its near taxonomic relative Talaromyces stipitatus (ATCC10500).</title>
        <authorList>
            <person name="Nierman W.C."/>
            <person name="Fedorova-Abrams N.D."/>
            <person name="Andrianopoulos A."/>
        </authorList>
    </citation>
    <scope>NUCLEOTIDE SEQUENCE [LARGE SCALE GENOMIC DNA]</scope>
    <source>
        <strain evidence="9">ATCC 18224 / CBS 334.59 / QM 7333</strain>
    </source>
</reference>
<evidence type="ECO:0000256" key="5">
    <source>
        <dbReference type="SAM" id="Coils"/>
    </source>
</evidence>
<feature type="domain" description="RING-type" evidence="7">
    <location>
        <begin position="222"/>
        <end position="264"/>
    </location>
</feature>
<dbReference type="EMBL" id="DS995901">
    <property type="protein sequence ID" value="EEA23850.1"/>
    <property type="molecule type" value="Genomic_DNA"/>
</dbReference>
<name>B6QDX9_TALMQ</name>
<keyword evidence="5" id="KW-0175">Coiled coil</keyword>
<dbReference type="GO" id="GO:0008270">
    <property type="term" value="F:zinc ion binding"/>
    <property type="evidence" value="ECO:0007669"/>
    <property type="project" value="UniProtKB-KW"/>
</dbReference>
<dbReference type="CDD" id="cd16449">
    <property type="entry name" value="RING-HC"/>
    <property type="match status" value="1"/>
</dbReference>
<evidence type="ECO:0000256" key="6">
    <source>
        <dbReference type="SAM" id="MobiDB-lite"/>
    </source>
</evidence>